<protein>
    <submittedName>
        <fullName evidence="1">Uncharacterized protein</fullName>
    </submittedName>
</protein>
<keyword evidence="2" id="KW-1185">Reference proteome</keyword>
<comment type="caution">
    <text evidence="1">The sequence shown here is derived from an EMBL/GenBank/DDBJ whole genome shotgun (WGS) entry which is preliminary data.</text>
</comment>
<evidence type="ECO:0000313" key="2">
    <source>
        <dbReference type="Proteomes" id="UP000237822"/>
    </source>
</evidence>
<name>A0A2T0UY55_9MICO</name>
<organism evidence="1 2">
    <name type="scientific">Knoellia remsis</name>
    <dbReference type="NCBI Taxonomy" id="407159"/>
    <lineage>
        <taxon>Bacteria</taxon>
        <taxon>Bacillati</taxon>
        <taxon>Actinomycetota</taxon>
        <taxon>Actinomycetes</taxon>
        <taxon>Micrococcales</taxon>
        <taxon>Intrasporangiaceae</taxon>
        <taxon>Knoellia</taxon>
    </lineage>
</organism>
<reference evidence="1 2" key="1">
    <citation type="submission" date="2018-03" db="EMBL/GenBank/DDBJ databases">
        <title>Genomic Encyclopedia of Archaeal and Bacterial Type Strains, Phase II (KMG-II): from individual species to whole genera.</title>
        <authorList>
            <person name="Goeker M."/>
        </authorList>
    </citation>
    <scope>NUCLEOTIDE SEQUENCE [LARGE SCALE GENOMIC DNA]</scope>
    <source>
        <strain evidence="1 2">ATCC BAA-1496</strain>
    </source>
</reference>
<dbReference type="Proteomes" id="UP000237822">
    <property type="component" value="Unassembled WGS sequence"/>
</dbReference>
<dbReference type="AlphaFoldDB" id="A0A2T0UY55"/>
<proteinExistence type="predicted"/>
<gene>
    <name evidence="1" type="ORF">BCF74_10358</name>
</gene>
<sequence length="33" mass="3666">MSLKSFPQSLTKFLTEGRDRINTMATPAIRSAP</sequence>
<evidence type="ECO:0000313" key="1">
    <source>
        <dbReference type="EMBL" id="PRY62851.1"/>
    </source>
</evidence>
<dbReference type="EMBL" id="PVTI01000003">
    <property type="protein sequence ID" value="PRY62851.1"/>
    <property type="molecule type" value="Genomic_DNA"/>
</dbReference>
<accession>A0A2T0UY55</accession>